<dbReference type="SMART" id="SM00220">
    <property type="entry name" value="S_TKc"/>
    <property type="match status" value="1"/>
</dbReference>
<keyword evidence="4" id="KW-0723">Serine/threonine-protein kinase</keyword>
<dbReference type="GO" id="GO:0004674">
    <property type="term" value="F:protein serine/threonine kinase activity"/>
    <property type="evidence" value="ECO:0007669"/>
    <property type="project" value="UniProtKB-KW"/>
</dbReference>
<comment type="caution">
    <text evidence="4">The sequence shown here is derived from an EMBL/GenBank/DDBJ whole genome shotgun (WGS) entry which is preliminary data.</text>
</comment>
<evidence type="ECO:0000256" key="1">
    <source>
        <dbReference type="PROSITE-ProRule" id="PRU10141"/>
    </source>
</evidence>
<feature type="domain" description="Protein kinase" evidence="3">
    <location>
        <begin position="27"/>
        <end position="268"/>
    </location>
</feature>
<dbReference type="RefSeq" id="WP_063387566.1">
    <property type="nucleotide sequence ID" value="NZ_LWBR01000015.1"/>
</dbReference>
<dbReference type="GeneID" id="301124385"/>
<dbReference type="PANTHER" id="PTHR44167">
    <property type="entry name" value="OVARIAN-SPECIFIC SERINE/THREONINE-PROTEIN KINASE LOK-RELATED"/>
    <property type="match status" value="1"/>
</dbReference>
<dbReference type="PROSITE" id="PS50011">
    <property type="entry name" value="PROTEIN_KINASE_DOM"/>
    <property type="match status" value="1"/>
</dbReference>
<dbReference type="Pfam" id="PF00069">
    <property type="entry name" value="Pkinase"/>
    <property type="match status" value="1"/>
</dbReference>
<keyword evidence="5" id="KW-1185">Reference proteome</keyword>
<evidence type="ECO:0000313" key="5">
    <source>
        <dbReference type="Proteomes" id="UP000076476"/>
    </source>
</evidence>
<name>A0A161ZU67_9BACI</name>
<dbReference type="STRING" id="33936.AZI98_06995"/>
<dbReference type="EMBL" id="LWBR01000015">
    <property type="protein sequence ID" value="KZN96747.1"/>
    <property type="molecule type" value="Genomic_DNA"/>
</dbReference>
<gene>
    <name evidence="4" type="ORF">AZI98_06995</name>
</gene>
<evidence type="ECO:0000256" key="2">
    <source>
        <dbReference type="SAM" id="Phobius"/>
    </source>
</evidence>
<dbReference type="PROSITE" id="PS00107">
    <property type="entry name" value="PROTEIN_KINASE_ATP"/>
    <property type="match status" value="1"/>
</dbReference>
<dbReference type="SUPFAM" id="SSF56112">
    <property type="entry name" value="Protein kinase-like (PK-like)"/>
    <property type="match status" value="1"/>
</dbReference>
<sequence length="324" mass="36536">MMNTSMNKACKVLPGTIIKGKWHGNTYRILKMLGCGATGSVYLIESSKGYAALKISENSMGITSEVNVLKRLAKVQGSCLGPSLIDVDDWFNTASGKMLPFYVMEYVKGEHFIQFIKNNGAIWIDVLILQLLSNLEELHQSGWVFGDLKPDNLIVTGPPPKIRCIDVGGTTINGRSIKEFTEFFDRGYWELGTRKAEPKYDLFAVGMIIINAVFQKRFSKKGNSKEQLMQIINSHPFLNERKQVLTKALFGSYSSALEMKQDLLHHVSNANLQRKRNVQAQSKPKRTANNRKRKKKKSKGLIETLVIMVCLAFLYSLYIFATLL</sequence>
<keyword evidence="2" id="KW-0812">Transmembrane</keyword>
<keyword evidence="2" id="KW-1133">Transmembrane helix</keyword>
<accession>A0A161ZU67</accession>
<proteinExistence type="predicted"/>
<dbReference type="InterPro" id="IPR017441">
    <property type="entry name" value="Protein_kinase_ATP_BS"/>
</dbReference>
<dbReference type="AlphaFoldDB" id="A0A161ZU67"/>
<keyword evidence="1" id="KW-0067">ATP-binding</keyword>
<keyword evidence="4" id="KW-0808">Transferase</keyword>
<dbReference type="InterPro" id="IPR011009">
    <property type="entry name" value="Kinase-like_dom_sf"/>
</dbReference>
<protein>
    <submittedName>
        <fullName evidence="4">Serine/threonine protein kinase</fullName>
    </submittedName>
</protein>
<feature type="transmembrane region" description="Helical" evidence="2">
    <location>
        <begin position="301"/>
        <end position="321"/>
    </location>
</feature>
<dbReference type="Proteomes" id="UP000076476">
    <property type="component" value="Unassembled WGS sequence"/>
</dbReference>
<dbReference type="Gene3D" id="1.10.510.10">
    <property type="entry name" value="Transferase(Phosphotransferase) domain 1"/>
    <property type="match status" value="1"/>
</dbReference>
<evidence type="ECO:0000259" key="3">
    <source>
        <dbReference type="PROSITE" id="PS50011"/>
    </source>
</evidence>
<dbReference type="InterPro" id="IPR000719">
    <property type="entry name" value="Prot_kinase_dom"/>
</dbReference>
<keyword evidence="4" id="KW-0418">Kinase</keyword>
<keyword evidence="1" id="KW-0547">Nucleotide-binding</keyword>
<dbReference type="OrthoDB" id="583109at2"/>
<dbReference type="Gene3D" id="3.30.200.20">
    <property type="entry name" value="Phosphorylase Kinase, domain 1"/>
    <property type="match status" value="1"/>
</dbReference>
<organism evidence="4 5">
    <name type="scientific">Aeribacillus pallidus</name>
    <dbReference type="NCBI Taxonomy" id="33936"/>
    <lineage>
        <taxon>Bacteria</taxon>
        <taxon>Bacillati</taxon>
        <taxon>Bacillota</taxon>
        <taxon>Bacilli</taxon>
        <taxon>Bacillales</taxon>
        <taxon>Bacillaceae</taxon>
        <taxon>Aeribacillus</taxon>
    </lineage>
</organism>
<dbReference type="GO" id="GO:0005524">
    <property type="term" value="F:ATP binding"/>
    <property type="evidence" value="ECO:0007669"/>
    <property type="project" value="UniProtKB-UniRule"/>
</dbReference>
<keyword evidence="2" id="KW-0472">Membrane</keyword>
<feature type="binding site" evidence="1">
    <location>
        <position position="54"/>
    </location>
    <ligand>
        <name>ATP</name>
        <dbReference type="ChEBI" id="CHEBI:30616"/>
    </ligand>
</feature>
<reference evidence="4 5" key="1">
    <citation type="submission" date="2016-04" db="EMBL/GenBank/DDBJ databases">
        <title>Draft genome sequence of Aeribacillus pallidus 8m3 from petroleum reservoir.</title>
        <authorList>
            <person name="Poltaraus A.B."/>
            <person name="Nazina T.N."/>
            <person name="Tourova T.P."/>
            <person name="Malakho S.M."/>
            <person name="Korshunova A.V."/>
            <person name="Sokolova D.S."/>
        </authorList>
    </citation>
    <scope>NUCLEOTIDE SEQUENCE [LARGE SCALE GENOMIC DNA]</scope>
    <source>
        <strain evidence="4 5">8m3</strain>
    </source>
</reference>
<evidence type="ECO:0000313" key="4">
    <source>
        <dbReference type="EMBL" id="KZN96747.1"/>
    </source>
</evidence>
<dbReference type="PANTHER" id="PTHR44167:SF24">
    <property type="entry name" value="SERINE_THREONINE-PROTEIN KINASE CHK2"/>
    <property type="match status" value="1"/>
</dbReference>